<dbReference type="InterPro" id="IPR020846">
    <property type="entry name" value="MFS_dom"/>
</dbReference>
<reference evidence="10 11" key="1">
    <citation type="submission" date="2016-07" db="EMBL/GenBank/DDBJ databases">
        <title>Draft genome of the white-rot fungus Obba rivulosa 3A-2.</title>
        <authorList>
            <consortium name="DOE Joint Genome Institute"/>
            <person name="Miettinen O."/>
            <person name="Riley R."/>
            <person name="Acob R."/>
            <person name="Barry K."/>
            <person name="Cullen D."/>
            <person name="De Vries R."/>
            <person name="Hainaut M."/>
            <person name="Hatakka A."/>
            <person name="Henrissat B."/>
            <person name="Hilden K."/>
            <person name="Kuo R."/>
            <person name="Labutti K."/>
            <person name="Lipzen A."/>
            <person name="Makela M.R."/>
            <person name="Sandor L."/>
            <person name="Spatafora J.W."/>
            <person name="Grigoriev I.V."/>
            <person name="Hibbett D.S."/>
        </authorList>
    </citation>
    <scope>NUCLEOTIDE SEQUENCE [LARGE SCALE GENOMIC DNA]</scope>
    <source>
        <strain evidence="10 11">3A-2</strain>
    </source>
</reference>
<feature type="transmembrane region" description="Helical" evidence="8">
    <location>
        <begin position="262"/>
        <end position="278"/>
    </location>
</feature>
<evidence type="ECO:0000313" key="11">
    <source>
        <dbReference type="Proteomes" id="UP000250043"/>
    </source>
</evidence>
<sequence>MSAPQPSTLSSTARRGADDGGPLGDVMRASRVTFAVDKPPIYALGSALDVDTASASSLDIPSTATSDRIRRRSDVARIRPRELTAPEPEAIELPVLNYFGKHEDPVSISLRTAGPSYASDPFVDPEQAQGTSSFPSSHAPSVHAPSVVTGEEAGSTAPVVSAAQKAEYKRKSRMHFAALCYSFWLEGWNDGTTGPLLPTIQRHYDIGFAIVSLLFVMNCIGFLSGSLLNVHLNDRYGFGKVLVLGAVLQVFGYALISPAGPFPLMCIGFLFTGFGIALQNAQANGFVGSLKEGARTKFGFLHATYGLGALTAPLVATQFVGITHWSFHYLISTVIGVTNVAVLYFVFKGKNQDDVMAEAGAEAEEASALRENKYRQILGLKEVHYLSTFALIYVGVEVSLGGWIVTFIEQKRGGGASAGYISSGFFGGLMLGRILLMWLNRKIGERRIMFIYALLAIQLEVTIWVVPSLIENAVAVSFIGLLLGPMYPILMTHSTAILPRRLLTGCVGYIGGLGQAGSAVLPFITGLLASKFGIESLQPLIVSMMSTMIVIWALVPRVRRVD</sequence>
<feature type="compositionally biased region" description="Low complexity" evidence="7">
    <location>
        <begin position="132"/>
        <end position="143"/>
    </location>
</feature>
<feature type="transmembrane region" description="Helical" evidence="8">
    <location>
        <begin position="502"/>
        <end position="524"/>
    </location>
</feature>
<keyword evidence="11" id="KW-1185">Reference proteome</keyword>
<accession>A0A8E2AM69</accession>
<feature type="transmembrane region" description="Helical" evidence="8">
    <location>
        <begin position="206"/>
        <end position="230"/>
    </location>
</feature>
<dbReference type="GO" id="GO:0022857">
    <property type="term" value="F:transmembrane transporter activity"/>
    <property type="evidence" value="ECO:0007669"/>
    <property type="project" value="InterPro"/>
</dbReference>
<evidence type="ECO:0000256" key="6">
    <source>
        <dbReference type="ARBA" id="ARBA00023136"/>
    </source>
</evidence>
<gene>
    <name evidence="10" type="ORF">OBBRIDRAFT_820720</name>
</gene>
<comment type="similarity">
    <text evidence="2">Belongs to the major facilitator superfamily.</text>
</comment>
<evidence type="ECO:0000256" key="8">
    <source>
        <dbReference type="SAM" id="Phobius"/>
    </source>
</evidence>
<dbReference type="PANTHER" id="PTHR23514:SF3">
    <property type="entry name" value="BYPASS OF STOP CODON PROTEIN 6"/>
    <property type="match status" value="1"/>
</dbReference>
<feature type="transmembrane region" description="Helical" evidence="8">
    <location>
        <begin position="417"/>
        <end position="436"/>
    </location>
</feature>
<dbReference type="InterPro" id="IPR051788">
    <property type="entry name" value="MFS_Transporter"/>
</dbReference>
<proteinExistence type="inferred from homology"/>
<evidence type="ECO:0000313" key="10">
    <source>
        <dbReference type="EMBL" id="OCH87228.1"/>
    </source>
</evidence>
<evidence type="ECO:0000256" key="7">
    <source>
        <dbReference type="SAM" id="MobiDB-lite"/>
    </source>
</evidence>
<keyword evidence="3" id="KW-0813">Transport</keyword>
<feature type="compositionally biased region" description="Polar residues" evidence="7">
    <location>
        <begin position="1"/>
        <end position="13"/>
    </location>
</feature>
<comment type="subcellular location">
    <subcellularLocation>
        <location evidence="1">Endomembrane system</location>
        <topology evidence="1">Multi-pass membrane protein</topology>
    </subcellularLocation>
</comment>
<evidence type="ECO:0000259" key="9">
    <source>
        <dbReference type="PROSITE" id="PS50850"/>
    </source>
</evidence>
<keyword evidence="4 8" id="KW-0812">Transmembrane</keyword>
<dbReference type="InterPro" id="IPR011701">
    <property type="entry name" value="MFS"/>
</dbReference>
<dbReference type="AlphaFoldDB" id="A0A8E2AM69"/>
<feature type="domain" description="Major facilitator superfamily (MFS) profile" evidence="9">
    <location>
        <begin position="175"/>
        <end position="559"/>
    </location>
</feature>
<dbReference type="InterPro" id="IPR036259">
    <property type="entry name" value="MFS_trans_sf"/>
</dbReference>
<keyword evidence="5 8" id="KW-1133">Transmembrane helix</keyword>
<organism evidence="10 11">
    <name type="scientific">Obba rivulosa</name>
    <dbReference type="NCBI Taxonomy" id="1052685"/>
    <lineage>
        <taxon>Eukaryota</taxon>
        <taxon>Fungi</taxon>
        <taxon>Dikarya</taxon>
        <taxon>Basidiomycota</taxon>
        <taxon>Agaricomycotina</taxon>
        <taxon>Agaricomycetes</taxon>
        <taxon>Polyporales</taxon>
        <taxon>Gelatoporiaceae</taxon>
        <taxon>Obba</taxon>
    </lineage>
</organism>
<dbReference type="SUPFAM" id="SSF103473">
    <property type="entry name" value="MFS general substrate transporter"/>
    <property type="match status" value="1"/>
</dbReference>
<evidence type="ECO:0000256" key="1">
    <source>
        <dbReference type="ARBA" id="ARBA00004127"/>
    </source>
</evidence>
<dbReference type="PROSITE" id="PS50850">
    <property type="entry name" value="MFS"/>
    <property type="match status" value="1"/>
</dbReference>
<dbReference type="OrthoDB" id="413079at2759"/>
<keyword evidence="6 8" id="KW-0472">Membrane</keyword>
<feature type="region of interest" description="Disordered" evidence="7">
    <location>
        <begin position="1"/>
        <end position="25"/>
    </location>
</feature>
<dbReference type="GO" id="GO:0016020">
    <property type="term" value="C:membrane"/>
    <property type="evidence" value="ECO:0007669"/>
    <property type="project" value="TreeGrafter"/>
</dbReference>
<feature type="transmembrane region" description="Helical" evidence="8">
    <location>
        <begin position="383"/>
        <end position="405"/>
    </location>
</feature>
<feature type="transmembrane region" description="Helical" evidence="8">
    <location>
        <begin position="327"/>
        <end position="347"/>
    </location>
</feature>
<feature type="region of interest" description="Disordered" evidence="7">
    <location>
        <begin position="119"/>
        <end position="143"/>
    </location>
</feature>
<dbReference type="FunFam" id="1.20.1250.20:FF:000286">
    <property type="entry name" value="MFS efflux transporter"/>
    <property type="match status" value="1"/>
</dbReference>
<evidence type="ECO:0000256" key="2">
    <source>
        <dbReference type="ARBA" id="ARBA00008335"/>
    </source>
</evidence>
<dbReference type="Pfam" id="PF07690">
    <property type="entry name" value="MFS_1"/>
    <property type="match status" value="1"/>
</dbReference>
<evidence type="ECO:0000256" key="3">
    <source>
        <dbReference type="ARBA" id="ARBA00022448"/>
    </source>
</evidence>
<evidence type="ECO:0000256" key="5">
    <source>
        <dbReference type="ARBA" id="ARBA00022989"/>
    </source>
</evidence>
<feature type="transmembrane region" description="Helical" evidence="8">
    <location>
        <begin position="448"/>
        <end position="466"/>
    </location>
</feature>
<feature type="transmembrane region" description="Helical" evidence="8">
    <location>
        <begin position="237"/>
        <end position="256"/>
    </location>
</feature>
<dbReference type="PANTHER" id="PTHR23514">
    <property type="entry name" value="BYPASS OF STOP CODON PROTEIN 6"/>
    <property type="match status" value="1"/>
</dbReference>
<name>A0A8E2AM69_9APHY</name>
<feature type="transmembrane region" description="Helical" evidence="8">
    <location>
        <begin position="299"/>
        <end position="321"/>
    </location>
</feature>
<evidence type="ECO:0000256" key="4">
    <source>
        <dbReference type="ARBA" id="ARBA00022692"/>
    </source>
</evidence>
<feature type="transmembrane region" description="Helical" evidence="8">
    <location>
        <begin position="536"/>
        <end position="555"/>
    </location>
</feature>
<feature type="transmembrane region" description="Helical" evidence="8">
    <location>
        <begin position="472"/>
        <end position="490"/>
    </location>
</feature>
<dbReference type="Gene3D" id="1.20.1250.20">
    <property type="entry name" value="MFS general substrate transporter like domains"/>
    <property type="match status" value="1"/>
</dbReference>
<dbReference type="EMBL" id="KV722493">
    <property type="protein sequence ID" value="OCH87228.1"/>
    <property type="molecule type" value="Genomic_DNA"/>
</dbReference>
<dbReference type="Proteomes" id="UP000250043">
    <property type="component" value="Unassembled WGS sequence"/>
</dbReference>
<dbReference type="GO" id="GO:0012505">
    <property type="term" value="C:endomembrane system"/>
    <property type="evidence" value="ECO:0007669"/>
    <property type="project" value="UniProtKB-SubCell"/>
</dbReference>
<protein>
    <submittedName>
        <fullName evidence="10">MFS general substrate transporter</fullName>
    </submittedName>
</protein>